<dbReference type="PANTHER" id="PTHR42834">
    <property type="entry name" value="ENDONUCLEASE/EXONUCLEASE/PHOSPHATASE FAMILY PROTEIN (AFU_ORTHOLOGUE AFUA_3G09210)"/>
    <property type="match status" value="1"/>
</dbReference>
<keyword evidence="1" id="KW-0175">Coiled coil</keyword>
<evidence type="ECO:0000313" key="6">
    <source>
        <dbReference type="Proteomes" id="UP000224740"/>
    </source>
</evidence>
<proteinExistence type="predicted"/>
<dbReference type="InterPro" id="IPR036691">
    <property type="entry name" value="Endo/exonu/phosph_ase_sf"/>
</dbReference>
<protein>
    <submittedName>
        <fullName evidence="4 5">Endonuclease</fullName>
    </submittedName>
</protein>
<dbReference type="Gene3D" id="3.60.10.10">
    <property type="entry name" value="Endonuclease/exonuclease/phosphatase"/>
    <property type="match status" value="1"/>
</dbReference>
<dbReference type="SUPFAM" id="SSF56219">
    <property type="entry name" value="DNase I-like"/>
    <property type="match status" value="1"/>
</dbReference>
<dbReference type="EMBL" id="CP032101">
    <property type="protein sequence ID" value="AXX87527.1"/>
    <property type="molecule type" value="Genomic_DNA"/>
</dbReference>
<dbReference type="Proteomes" id="UP000224740">
    <property type="component" value="Unassembled WGS sequence"/>
</dbReference>
<reference evidence="6" key="1">
    <citation type="submission" date="2017-09" db="EMBL/GenBank/DDBJ databases">
        <title>Arcobacter canalis sp. nov., a new species isolated from a water canal contaminated with urban sewage.</title>
        <authorList>
            <person name="Perez-Cataluna A."/>
            <person name="Salas-Masso N."/>
            <person name="Figueras M.J."/>
        </authorList>
    </citation>
    <scope>NUCLEOTIDE SEQUENCE [LARGE SCALE GENOMIC DNA]</scope>
    <source>
        <strain evidence="6">CECT 7727</strain>
    </source>
</reference>
<evidence type="ECO:0000256" key="1">
    <source>
        <dbReference type="SAM" id="Coils"/>
    </source>
</evidence>
<feature type="signal peptide" evidence="2">
    <location>
        <begin position="1"/>
        <end position="17"/>
    </location>
</feature>
<dbReference type="KEGG" id="amar:AMRN_1799"/>
<dbReference type="PANTHER" id="PTHR42834:SF1">
    <property type="entry name" value="ENDONUCLEASE_EXONUCLEASE_PHOSPHATASE FAMILY PROTEIN (AFU_ORTHOLOGUE AFUA_3G09210)"/>
    <property type="match status" value="1"/>
</dbReference>
<evidence type="ECO:0000259" key="3">
    <source>
        <dbReference type="Pfam" id="PF19580"/>
    </source>
</evidence>
<evidence type="ECO:0000313" key="5">
    <source>
        <dbReference type="EMBL" id="PHO16185.1"/>
    </source>
</evidence>
<dbReference type="GO" id="GO:0004519">
    <property type="term" value="F:endonuclease activity"/>
    <property type="evidence" value="ECO:0007669"/>
    <property type="project" value="UniProtKB-KW"/>
</dbReference>
<evidence type="ECO:0000313" key="4">
    <source>
        <dbReference type="EMBL" id="AXX87527.1"/>
    </source>
</evidence>
<keyword evidence="4" id="KW-0540">Nuclease</keyword>
<dbReference type="Pfam" id="PF19580">
    <property type="entry name" value="Exo_endo_phos_3"/>
    <property type="match status" value="1"/>
</dbReference>
<dbReference type="Proteomes" id="UP000264693">
    <property type="component" value="Chromosome"/>
</dbReference>
<dbReference type="EMBL" id="NXAO01000013">
    <property type="protein sequence ID" value="PHO16185.1"/>
    <property type="molecule type" value="Genomic_DNA"/>
</dbReference>
<keyword evidence="4" id="KW-0378">Hydrolase</keyword>
<dbReference type="AlphaFoldDB" id="A0A347TLP9"/>
<evidence type="ECO:0000256" key="2">
    <source>
        <dbReference type="SAM" id="SignalP"/>
    </source>
</evidence>
<feature type="coiled-coil region" evidence="1">
    <location>
        <begin position="53"/>
        <end position="80"/>
    </location>
</feature>
<dbReference type="InterPro" id="IPR005135">
    <property type="entry name" value="Endo/exonuclease/phosphatase"/>
</dbReference>
<keyword evidence="2" id="KW-0732">Signal</keyword>
<dbReference type="GO" id="GO:0004527">
    <property type="term" value="F:exonuclease activity"/>
    <property type="evidence" value="ECO:0007669"/>
    <property type="project" value="UniProtKB-KW"/>
</dbReference>
<keyword evidence="6" id="KW-1185">Reference proteome</keyword>
<keyword evidence="4" id="KW-0269">Exonuclease</keyword>
<gene>
    <name evidence="4" type="ORF">AMRN_1799</name>
    <name evidence="5" type="ORF">CPH92_03150</name>
</gene>
<reference evidence="5" key="2">
    <citation type="submission" date="2017-09" db="EMBL/GenBank/DDBJ databases">
        <authorList>
            <person name="Perez-Cataluna A."/>
            <person name="Figueras M.J."/>
            <person name="Salas-Masso N."/>
        </authorList>
    </citation>
    <scope>NUCLEOTIDE SEQUENCE</scope>
    <source>
        <strain evidence="5">CECT 7727</strain>
    </source>
</reference>
<dbReference type="RefSeq" id="WP_099310329.1">
    <property type="nucleotide sequence ID" value="NZ_CP032101.1"/>
</dbReference>
<feature type="domain" description="Endonuclease/exonuclease/phosphatase" evidence="3">
    <location>
        <begin position="22"/>
        <end position="327"/>
    </location>
</feature>
<sequence length="512" mass="60852">MKKYLFLFTFLLSFSFANEFKVASYNVQNLFDLKYDKTEYKQYIPNTKSNWNKNTYNTKIKNLAKVLKDLDANIIALQEIESIQVLKDLKKQLPRYRYTSLLKYKNGAVGLGFLSDIKILHNKKISVKFNNKIFRPIMETTFYYENIKFKIFNNHWPSKKAQESYRIKYAYTLLNRIKELPKDYDYIILGDLNSNYDEKQTLYLNKNLDDSLNITGINDILNTIKEDNTFINKTSIKTEEKRVHYNLWLELAYQKRFSYKYRGRNTTPDNILLPYSLFDGKKISYINGSFKVFKPNYLYKNKQINNWKVKRGVHQNKGYSDHLPIIASFNVNAYKTEAQNVTSIKDLYKVNNINKPLIIKDAVVIYKNGKSAIIKQKNNRAIFVYNAKNLKAFYNYDLKIFSIESFHGLKEIKSLAIINEKNKLDNIDEYYLNNTKDLTNIKFQNEIIKGLKVTYKKRYAYFNKNKISIYFKNKELIPKDNTKLLLKKAHIGYFRQKPQLVIYKKSDFEILK</sequence>
<organism evidence="4 7">
    <name type="scientific">Malaciobacter marinus</name>
    <dbReference type="NCBI Taxonomy" id="505249"/>
    <lineage>
        <taxon>Bacteria</taxon>
        <taxon>Pseudomonadati</taxon>
        <taxon>Campylobacterota</taxon>
        <taxon>Epsilonproteobacteria</taxon>
        <taxon>Campylobacterales</taxon>
        <taxon>Arcobacteraceae</taxon>
        <taxon>Malaciobacter</taxon>
    </lineage>
</organism>
<name>A0A347TLP9_9BACT</name>
<reference evidence="4 7" key="3">
    <citation type="submission" date="2018-08" db="EMBL/GenBank/DDBJ databases">
        <title>Complete genome of the Arcobacter marinus type strain JCM 15502.</title>
        <authorList>
            <person name="Miller W.G."/>
            <person name="Yee E."/>
            <person name="Huynh S."/>
            <person name="Parker C.T."/>
        </authorList>
    </citation>
    <scope>NUCLEOTIDE SEQUENCE [LARGE SCALE GENOMIC DNA]</scope>
    <source>
        <strain evidence="4 7">JCM 15502</strain>
    </source>
</reference>
<keyword evidence="4" id="KW-0255">Endonuclease</keyword>
<feature type="chain" id="PRO_5017670045" evidence="2">
    <location>
        <begin position="18"/>
        <end position="512"/>
    </location>
</feature>
<evidence type="ECO:0000313" key="7">
    <source>
        <dbReference type="Proteomes" id="UP000264693"/>
    </source>
</evidence>
<accession>A0A347TLP9</accession>